<feature type="domain" description="HTH cro/C1-type" evidence="2">
    <location>
        <begin position="22"/>
        <end position="76"/>
    </location>
</feature>
<evidence type="ECO:0000313" key="4">
    <source>
        <dbReference type="Proteomes" id="UP000282957"/>
    </source>
</evidence>
<dbReference type="EMBL" id="SACL01000001">
    <property type="protein sequence ID" value="RVT98972.1"/>
    <property type="molecule type" value="Genomic_DNA"/>
</dbReference>
<evidence type="ECO:0000256" key="1">
    <source>
        <dbReference type="ARBA" id="ARBA00023125"/>
    </source>
</evidence>
<dbReference type="GO" id="GO:0005829">
    <property type="term" value="C:cytosol"/>
    <property type="evidence" value="ECO:0007669"/>
    <property type="project" value="TreeGrafter"/>
</dbReference>
<reference evidence="3 4" key="1">
    <citation type="submission" date="2019-01" db="EMBL/GenBank/DDBJ databases">
        <authorList>
            <person name="Chen W.-M."/>
        </authorList>
    </citation>
    <scope>NUCLEOTIDE SEQUENCE [LARGE SCALE GENOMIC DNA]</scope>
    <source>
        <strain evidence="3 4">CCP-6</strain>
    </source>
</reference>
<evidence type="ECO:0000313" key="3">
    <source>
        <dbReference type="EMBL" id="RVT98972.1"/>
    </source>
</evidence>
<dbReference type="PANTHER" id="PTHR46797">
    <property type="entry name" value="HTH-TYPE TRANSCRIPTIONAL REGULATOR"/>
    <property type="match status" value="1"/>
</dbReference>
<dbReference type="InterPro" id="IPR050807">
    <property type="entry name" value="TransReg_Diox_bact_type"/>
</dbReference>
<dbReference type="RefSeq" id="WP_127785536.1">
    <property type="nucleotide sequence ID" value="NZ_SACL01000001.1"/>
</dbReference>
<dbReference type="Gene3D" id="2.60.120.10">
    <property type="entry name" value="Jelly Rolls"/>
    <property type="match status" value="1"/>
</dbReference>
<dbReference type="CDD" id="cd00093">
    <property type="entry name" value="HTH_XRE"/>
    <property type="match status" value="1"/>
</dbReference>
<dbReference type="Proteomes" id="UP000282957">
    <property type="component" value="Unassembled WGS sequence"/>
</dbReference>
<gene>
    <name evidence="3" type="ORF">EOD42_02350</name>
</gene>
<dbReference type="Pfam" id="PF07883">
    <property type="entry name" value="Cupin_2"/>
    <property type="match status" value="1"/>
</dbReference>
<dbReference type="GO" id="GO:0003700">
    <property type="term" value="F:DNA-binding transcription factor activity"/>
    <property type="evidence" value="ECO:0007669"/>
    <property type="project" value="TreeGrafter"/>
</dbReference>
<dbReference type="InterPro" id="IPR010982">
    <property type="entry name" value="Lambda_DNA-bd_dom_sf"/>
</dbReference>
<dbReference type="SUPFAM" id="SSF47413">
    <property type="entry name" value="lambda repressor-like DNA-binding domains"/>
    <property type="match status" value="1"/>
</dbReference>
<keyword evidence="1" id="KW-0238">DNA-binding</keyword>
<dbReference type="PROSITE" id="PS50943">
    <property type="entry name" value="HTH_CROC1"/>
    <property type="match status" value="1"/>
</dbReference>
<dbReference type="InterPro" id="IPR001387">
    <property type="entry name" value="Cro/C1-type_HTH"/>
</dbReference>
<dbReference type="OrthoDB" id="189170at2"/>
<protein>
    <submittedName>
        <fullName evidence="3">XRE family transcriptional regulator</fullName>
    </submittedName>
</protein>
<dbReference type="Gene3D" id="1.10.260.40">
    <property type="entry name" value="lambda repressor-like DNA-binding domains"/>
    <property type="match status" value="1"/>
</dbReference>
<sequence length="198" mass="21759">MSDITEDRRDSPHDIEALATELRERRRRQGLSLEALATKSGVSRSMISKVERGEAVPSTVVLSRLAEALGATFAQLMMPAPEREILVIPRNHQPVLRDEVTGFTRRVLSPVLPGRGVDFVLNTLPAGATAGDFSAHRPGVEEYIYVLAGRLEARIGDNAAQLSEGDSLFFDASVPHAFHNAGKVECRYLLVIDSSRRR</sequence>
<dbReference type="Pfam" id="PF01381">
    <property type="entry name" value="HTH_3"/>
    <property type="match status" value="1"/>
</dbReference>
<dbReference type="InterPro" id="IPR011051">
    <property type="entry name" value="RmlC_Cupin_sf"/>
</dbReference>
<dbReference type="PANTHER" id="PTHR46797:SF10">
    <property type="entry name" value="BLR1115 PROTEIN"/>
    <property type="match status" value="1"/>
</dbReference>
<comment type="caution">
    <text evidence="3">The sequence shown here is derived from an EMBL/GenBank/DDBJ whole genome shotgun (WGS) entry which is preliminary data.</text>
</comment>
<keyword evidence="4" id="KW-1185">Reference proteome</keyword>
<dbReference type="SMART" id="SM00530">
    <property type="entry name" value="HTH_XRE"/>
    <property type="match status" value="1"/>
</dbReference>
<dbReference type="GO" id="GO:0003677">
    <property type="term" value="F:DNA binding"/>
    <property type="evidence" value="ECO:0007669"/>
    <property type="project" value="UniProtKB-KW"/>
</dbReference>
<dbReference type="AlphaFoldDB" id="A0A437MMX4"/>
<name>A0A437MMX4_9PROT</name>
<dbReference type="CDD" id="cd02209">
    <property type="entry name" value="cupin_XRE_C"/>
    <property type="match status" value="1"/>
</dbReference>
<accession>A0A437MMX4</accession>
<dbReference type="InterPro" id="IPR013096">
    <property type="entry name" value="Cupin_2"/>
</dbReference>
<evidence type="ECO:0000259" key="2">
    <source>
        <dbReference type="PROSITE" id="PS50943"/>
    </source>
</evidence>
<organism evidence="3 4">
    <name type="scientific">Rhodovarius crocodyli</name>
    <dbReference type="NCBI Taxonomy" id="1979269"/>
    <lineage>
        <taxon>Bacteria</taxon>
        <taxon>Pseudomonadati</taxon>
        <taxon>Pseudomonadota</taxon>
        <taxon>Alphaproteobacteria</taxon>
        <taxon>Acetobacterales</taxon>
        <taxon>Roseomonadaceae</taxon>
        <taxon>Rhodovarius</taxon>
    </lineage>
</organism>
<proteinExistence type="predicted"/>
<dbReference type="SUPFAM" id="SSF51182">
    <property type="entry name" value="RmlC-like cupins"/>
    <property type="match status" value="1"/>
</dbReference>
<dbReference type="InterPro" id="IPR014710">
    <property type="entry name" value="RmlC-like_jellyroll"/>
</dbReference>